<evidence type="ECO:0000259" key="2">
    <source>
        <dbReference type="PROSITE" id="PS50191"/>
    </source>
</evidence>
<sequence>MAPISSTLYVLILIYFSFSTISFVKAQIPNDEVPAELQFLTTGEYDTWTPPSDIAKNYPYYLSGFDDQNRPIWVLEFGKWDIRAALLKDEEYVKALDMHIDQATWNFFTSTVLRASPDAPNKEFIVLIDAEGYNLAQLNSAKAVSFVVRKLTMITIATRFASSVYAVNVNFAAERLLSLLKPFLGREFEKFIIFGTNSAMYIYQRS</sequence>
<evidence type="ECO:0000256" key="1">
    <source>
        <dbReference type="SAM" id="SignalP"/>
    </source>
</evidence>
<proteinExistence type="predicted"/>
<dbReference type="EMBL" id="CAJVCH010035371">
    <property type="protein sequence ID" value="CAG7716020.1"/>
    <property type="molecule type" value="Genomic_DNA"/>
</dbReference>
<feature type="signal peptide" evidence="1">
    <location>
        <begin position="1"/>
        <end position="26"/>
    </location>
</feature>
<feature type="chain" id="PRO_5035228699" description="CRAL-TRIO domain-containing protein" evidence="1">
    <location>
        <begin position="27"/>
        <end position="206"/>
    </location>
</feature>
<dbReference type="Pfam" id="PF00650">
    <property type="entry name" value="CRAL_TRIO"/>
    <property type="match status" value="1"/>
</dbReference>
<evidence type="ECO:0000313" key="4">
    <source>
        <dbReference type="Proteomes" id="UP000708208"/>
    </source>
</evidence>
<name>A0A8J2J9F0_9HEXA</name>
<comment type="caution">
    <text evidence="3">The sequence shown here is derived from an EMBL/GenBank/DDBJ whole genome shotgun (WGS) entry which is preliminary data.</text>
</comment>
<evidence type="ECO:0000313" key="3">
    <source>
        <dbReference type="EMBL" id="CAG7716020.1"/>
    </source>
</evidence>
<protein>
    <recommendedName>
        <fullName evidence="2">CRAL-TRIO domain-containing protein</fullName>
    </recommendedName>
</protein>
<organism evidence="3 4">
    <name type="scientific">Allacma fusca</name>
    <dbReference type="NCBI Taxonomy" id="39272"/>
    <lineage>
        <taxon>Eukaryota</taxon>
        <taxon>Metazoa</taxon>
        <taxon>Ecdysozoa</taxon>
        <taxon>Arthropoda</taxon>
        <taxon>Hexapoda</taxon>
        <taxon>Collembola</taxon>
        <taxon>Symphypleona</taxon>
        <taxon>Sminthuridae</taxon>
        <taxon>Allacma</taxon>
    </lineage>
</organism>
<dbReference type="CDD" id="cd00170">
    <property type="entry name" value="SEC14"/>
    <property type="match status" value="1"/>
</dbReference>
<feature type="domain" description="CRAL-TRIO" evidence="2">
    <location>
        <begin position="50"/>
        <end position="206"/>
    </location>
</feature>
<dbReference type="AlphaFoldDB" id="A0A8J2J9F0"/>
<keyword evidence="4" id="KW-1185">Reference proteome</keyword>
<dbReference type="Proteomes" id="UP000708208">
    <property type="component" value="Unassembled WGS sequence"/>
</dbReference>
<dbReference type="PROSITE" id="PS50191">
    <property type="entry name" value="CRAL_TRIO"/>
    <property type="match status" value="1"/>
</dbReference>
<dbReference type="InterPro" id="IPR001251">
    <property type="entry name" value="CRAL-TRIO_dom"/>
</dbReference>
<accession>A0A8J2J9F0</accession>
<gene>
    <name evidence="3" type="ORF">AFUS01_LOCUS5550</name>
</gene>
<dbReference type="OrthoDB" id="203812at2759"/>
<keyword evidence="1" id="KW-0732">Signal</keyword>
<reference evidence="3" key="1">
    <citation type="submission" date="2021-06" db="EMBL/GenBank/DDBJ databases">
        <authorList>
            <person name="Hodson N. C."/>
            <person name="Mongue J. A."/>
            <person name="Jaron S. K."/>
        </authorList>
    </citation>
    <scope>NUCLEOTIDE SEQUENCE</scope>
</reference>